<dbReference type="EMBL" id="JADJOT010000009">
    <property type="protein sequence ID" value="MBK7954607.1"/>
    <property type="molecule type" value="Genomic_DNA"/>
</dbReference>
<feature type="domain" description="DUF1902" evidence="1">
    <location>
        <begin position="3"/>
        <end position="55"/>
    </location>
</feature>
<accession>A0A935TE11</accession>
<evidence type="ECO:0000259" key="1">
    <source>
        <dbReference type="Pfam" id="PF08972"/>
    </source>
</evidence>
<proteinExistence type="predicted"/>
<evidence type="ECO:0000313" key="3">
    <source>
        <dbReference type="Proteomes" id="UP000706151"/>
    </source>
</evidence>
<dbReference type="SUPFAM" id="SSF143100">
    <property type="entry name" value="TTHA1013/TTHA0281-like"/>
    <property type="match status" value="1"/>
</dbReference>
<organism evidence="2 3">
    <name type="scientific">Candidatus Accumulibacter affinis</name>
    <dbReference type="NCBI Taxonomy" id="2954384"/>
    <lineage>
        <taxon>Bacteria</taxon>
        <taxon>Pseudomonadati</taxon>
        <taxon>Pseudomonadota</taxon>
        <taxon>Betaproteobacteria</taxon>
        <taxon>Candidatus Accumulibacter</taxon>
    </lineage>
</organism>
<sequence>MAEVIHDEESGMWVASCDALSVATEAPTYDALTKRFWEIAPEVAAENGLDFDLETTRIDFIHATGFSARDLLVG</sequence>
<gene>
    <name evidence="2" type="ORF">IPK02_11975</name>
</gene>
<dbReference type="Pfam" id="PF08972">
    <property type="entry name" value="DUF1902"/>
    <property type="match status" value="1"/>
</dbReference>
<evidence type="ECO:0000313" key="2">
    <source>
        <dbReference type="EMBL" id="MBK7954607.1"/>
    </source>
</evidence>
<dbReference type="InterPro" id="IPR035069">
    <property type="entry name" value="TTHA1013/TTHA0281-like"/>
</dbReference>
<comment type="caution">
    <text evidence="2">The sequence shown here is derived from an EMBL/GenBank/DDBJ whole genome shotgun (WGS) entry which is preliminary data.</text>
</comment>
<dbReference type="Gene3D" id="3.30.2390.10">
    <property type="entry name" value="TTHA1013-like"/>
    <property type="match status" value="1"/>
</dbReference>
<dbReference type="InterPro" id="IPR015066">
    <property type="entry name" value="DUF1902"/>
</dbReference>
<dbReference type="AlphaFoldDB" id="A0A935TE11"/>
<reference evidence="2 3" key="1">
    <citation type="submission" date="2020-10" db="EMBL/GenBank/DDBJ databases">
        <title>Connecting structure to function with the recovery of over 1000 high-quality activated sludge metagenome-assembled genomes encoding full-length rRNA genes using long-read sequencing.</title>
        <authorList>
            <person name="Singleton C.M."/>
            <person name="Petriglieri F."/>
            <person name="Kristensen J.M."/>
            <person name="Kirkegaard R.H."/>
            <person name="Michaelsen T.Y."/>
            <person name="Andersen M.H."/>
            <person name="Karst S.M."/>
            <person name="Dueholm M.S."/>
            <person name="Nielsen P.H."/>
            <person name="Albertsen M."/>
        </authorList>
    </citation>
    <scope>NUCLEOTIDE SEQUENCE [LARGE SCALE GENOMIC DNA]</scope>
    <source>
        <strain evidence="2">Fred_18-Q3-R57-64_BAT3C.720</strain>
    </source>
</reference>
<protein>
    <submittedName>
        <fullName evidence="2">DUF1902 domain-containing protein</fullName>
    </submittedName>
</protein>
<dbReference type="Proteomes" id="UP000706151">
    <property type="component" value="Unassembled WGS sequence"/>
</dbReference>
<name>A0A935TE11_9PROT</name>